<dbReference type="RefSeq" id="WP_166410254.1">
    <property type="nucleotide sequence ID" value="NZ_CP049869.1"/>
</dbReference>
<sequence length="168" mass="17051">MLGRIALLAVACAAPAAAQGDLASKMVNTPSEVSIYGGPAKVMDDPAVQGGKFVRVDSPGKPNAWDIGVSSAVTKPVKSGDKLVLAFFAKSANGGDITLPHNGLQLNAAPYTPVFSQPVTIGAAWKLHQVAGKADKDYPAGGLGVAMHLSAAKQVVDLGPVIVLNLGQ</sequence>
<evidence type="ECO:0000313" key="3">
    <source>
        <dbReference type="Proteomes" id="UP000503222"/>
    </source>
</evidence>
<proteinExistence type="predicted"/>
<dbReference type="KEGG" id="spii:G7077_01955"/>
<dbReference type="EMBL" id="CP049869">
    <property type="protein sequence ID" value="QIK77859.1"/>
    <property type="molecule type" value="Genomic_DNA"/>
</dbReference>
<dbReference type="Gene3D" id="2.60.120.260">
    <property type="entry name" value="Galactose-binding domain-like"/>
    <property type="match status" value="1"/>
</dbReference>
<reference evidence="2 3" key="1">
    <citation type="submission" date="2020-03" db="EMBL/GenBank/DDBJ databases">
        <title>Sphingomonas sp. nov., isolated from fish.</title>
        <authorList>
            <person name="Hyun D.-W."/>
            <person name="Bae J.-W."/>
        </authorList>
    </citation>
    <scope>NUCLEOTIDE SEQUENCE [LARGE SCALE GENOMIC DNA]</scope>
    <source>
        <strain evidence="2 3">HDW15B</strain>
    </source>
</reference>
<gene>
    <name evidence="2" type="ORF">G7077_01955</name>
</gene>
<evidence type="ECO:0000313" key="2">
    <source>
        <dbReference type="EMBL" id="QIK77859.1"/>
    </source>
</evidence>
<dbReference type="InterPro" id="IPR008979">
    <property type="entry name" value="Galactose-bd-like_sf"/>
</dbReference>
<dbReference type="Proteomes" id="UP000503222">
    <property type="component" value="Chromosome"/>
</dbReference>
<keyword evidence="1" id="KW-0732">Signal</keyword>
<name>A0A6G7YM89_9SPHN</name>
<dbReference type="SUPFAM" id="SSF49785">
    <property type="entry name" value="Galactose-binding domain-like"/>
    <property type="match status" value="1"/>
</dbReference>
<dbReference type="AlphaFoldDB" id="A0A6G7YM89"/>
<accession>A0A6G7YM89</accession>
<protein>
    <submittedName>
        <fullName evidence="2">Uncharacterized protein</fullName>
    </submittedName>
</protein>
<feature type="signal peptide" evidence="1">
    <location>
        <begin position="1"/>
        <end position="18"/>
    </location>
</feature>
<evidence type="ECO:0000256" key="1">
    <source>
        <dbReference type="SAM" id="SignalP"/>
    </source>
</evidence>
<organism evidence="2 3">
    <name type="scientific">Sphingomonas piscis</name>
    <dbReference type="NCBI Taxonomy" id="2714943"/>
    <lineage>
        <taxon>Bacteria</taxon>
        <taxon>Pseudomonadati</taxon>
        <taxon>Pseudomonadota</taxon>
        <taxon>Alphaproteobacteria</taxon>
        <taxon>Sphingomonadales</taxon>
        <taxon>Sphingomonadaceae</taxon>
        <taxon>Sphingomonas</taxon>
    </lineage>
</organism>
<feature type="chain" id="PRO_5026350903" evidence="1">
    <location>
        <begin position="19"/>
        <end position="168"/>
    </location>
</feature>
<keyword evidence="3" id="KW-1185">Reference proteome</keyword>